<dbReference type="InterPro" id="IPR011545">
    <property type="entry name" value="DEAD/DEAH_box_helicase_dom"/>
</dbReference>
<dbReference type="GO" id="GO:0003723">
    <property type="term" value="F:RNA binding"/>
    <property type="evidence" value="ECO:0007669"/>
    <property type="project" value="TreeGrafter"/>
</dbReference>
<dbReference type="PANTHER" id="PTHR18934">
    <property type="entry name" value="ATP-DEPENDENT RNA HELICASE"/>
    <property type="match status" value="1"/>
</dbReference>
<dbReference type="RefSeq" id="WP_006590881.1">
    <property type="nucleotide sequence ID" value="NZ_BAHD01000004.1"/>
</dbReference>
<proteinExistence type="predicted"/>
<dbReference type="SMART" id="SM00490">
    <property type="entry name" value="HELICc"/>
    <property type="match status" value="1"/>
</dbReference>
<keyword evidence="4" id="KW-0067">ATP-binding</keyword>
<evidence type="ECO:0000313" key="8">
    <source>
        <dbReference type="EMBL" id="GAB94348.1"/>
    </source>
</evidence>
<evidence type="ECO:0000256" key="2">
    <source>
        <dbReference type="ARBA" id="ARBA00022801"/>
    </source>
</evidence>
<dbReference type="Pfam" id="PF00270">
    <property type="entry name" value="DEAD"/>
    <property type="match status" value="1"/>
</dbReference>
<dbReference type="CDD" id="cd18791">
    <property type="entry name" value="SF2_C_RHA"/>
    <property type="match status" value="1"/>
</dbReference>
<feature type="domain" description="Helicase ATP-binding" evidence="6">
    <location>
        <begin position="35"/>
        <end position="198"/>
    </location>
</feature>
<evidence type="ECO:0000256" key="4">
    <source>
        <dbReference type="ARBA" id="ARBA00022840"/>
    </source>
</evidence>
<dbReference type="Pfam" id="PF07717">
    <property type="entry name" value="OB_NTP_bind"/>
    <property type="match status" value="1"/>
</dbReference>
<keyword evidence="2" id="KW-0378">Hydrolase</keyword>
<evidence type="ECO:0000259" key="7">
    <source>
        <dbReference type="PROSITE" id="PS51194"/>
    </source>
</evidence>
<dbReference type="SMART" id="SM00847">
    <property type="entry name" value="HA2"/>
    <property type="match status" value="1"/>
</dbReference>
<dbReference type="GO" id="GO:0003724">
    <property type="term" value="F:RNA helicase activity"/>
    <property type="evidence" value="ECO:0007669"/>
    <property type="project" value="InterPro"/>
</dbReference>
<accession>K6VDU2</accession>
<dbReference type="InterPro" id="IPR024590">
    <property type="entry name" value="HrpA_C"/>
</dbReference>
<dbReference type="NCBIfam" id="NF008348">
    <property type="entry name" value="PRK11131.1"/>
    <property type="match status" value="1"/>
</dbReference>
<dbReference type="Proteomes" id="UP000008366">
    <property type="component" value="Unassembled WGS sequence"/>
</dbReference>
<dbReference type="NCBIfam" id="TIGR01967">
    <property type="entry name" value="DEAH_box_HrpA"/>
    <property type="match status" value="1"/>
</dbReference>
<dbReference type="InterPro" id="IPR048333">
    <property type="entry name" value="HA2_WH"/>
</dbReference>
<dbReference type="InterPro" id="IPR003593">
    <property type="entry name" value="AAA+_ATPase"/>
</dbReference>
<dbReference type="PROSITE" id="PS51192">
    <property type="entry name" value="HELICASE_ATP_BIND_1"/>
    <property type="match status" value="1"/>
</dbReference>
<comment type="caution">
    <text evidence="8">The sequence shown here is derived from an EMBL/GenBank/DDBJ whole genome shotgun (WGS) entry which is preliminary data.</text>
</comment>
<dbReference type="Pfam" id="PF00271">
    <property type="entry name" value="Helicase_C"/>
    <property type="match status" value="1"/>
</dbReference>
<keyword evidence="9" id="KW-1185">Reference proteome</keyword>
<dbReference type="SMART" id="SM00382">
    <property type="entry name" value="AAA"/>
    <property type="match status" value="1"/>
</dbReference>
<dbReference type="SMART" id="SM00487">
    <property type="entry name" value="DEXDc"/>
    <property type="match status" value="1"/>
</dbReference>
<dbReference type="InterPro" id="IPR027417">
    <property type="entry name" value="P-loop_NTPase"/>
</dbReference>
<organism evidence="8 9">
    <name type="scientific">Kineosphaera limosa NBRC 100340</name>
    <dbReference type="NCBI Taxonomy" id="1184609"/>
    <lineage>
        <taxon>Bacteria</taxon>
        <taxon>Bacillati</taxon>
        <taxon>Actinomycetota</taxon>
        <taxon>Actinomycetes</taxon>
        <taxon>Micrococcales</taxon>
        <taxon>Dermatophilaceae</taxon>
        <taxon>Kineosphaera</taxon>
    </lineage>
</organism>
<dbReference type="FunFam" id="1.20.120.1080:FF:000005">
    <property type="entry name" value="ATP-dependent helicase HrpA"/>
    <property type="match status" value="1"/>
</dbReference>
<feature type="compositionally biased region" description="Basic residues" evidence="5">
    <location>
        <begin position="972"/>
        <end position="984"/>
    </location>
</feature>
<keyword evidence="1" id="KW-0547">Nucleotide-binding</keyword>
<dbReference type="InterPro" id="IPR001650">
    <property type="entry name" value="Helicase_C-like"/>
</dbReference>
<sequence length="1332" mass="147272">MAQAEQVTRRRAAAQGLHVTYPEELPVSARREDIAAAIRDHQVVIIAGETGSGKTTQIPKICLDLGRGVAGQIGHTQPRRIAARSVAERIADELDVELGQQVGYQVRFTDHSSRDTLVKVMTDGVLLNELQRDRDLRRYDTIIIDEAHERSLNIDFILGYLKQLLPRRPDLKVIVTSATIDPEKFANHFATNGRPAPIVEVSGRTYPVEIRYRPLVRQQRSAKPGGQPEDVEIDQVTGIVEAVEELWTETGSADRARDGGGEDILVFLSGEREIRDAADALASLNLPGTQILPLYARLSAADQHRVFSRHPGRRVVLATNVAETSLTVPGIRYVVDAGTARISRYSQRLKVQRLPIEPISQASAAQRSGRSGRVADGIAIRLYAEDDFEQRAEFTDPEILRTNLASVILQMTSLGLGDLSRFPFVDRPDSRMVADGVRLLHELNAIDPEQPDPRKRLTPIGRRLARLPVDPRLGRMLLEADRNGVLPDVAVIVAALSIQDVRERPSEKQAQADQQHARFRDEHSDFVSILNLWRYVRGKQKELSGSAFRRMCRDEYLHYLRIREWQDLVAQLRQATKDLDLHWESAHTQNESAHTQNAVDADAVHRSLLAGLLSHIGLRDPDRRDYLGARGARFAIQPGSTLFRKPPDWVMSAELVETTRLWARTNALTNPEWVEAAASHLVKRQYGEPRWSRSRAGAIASERVTLYGVPLIADRTVALGSIDPVTSRDLFIRNALVEGDWDTPHRFFHDNRKLIDSLAELESRARRRDILVDDETLVEFYDERIPDHVVSGAHFDSWWKQARREQPDLLTFTEELLVNEAAAQGIDAAAYPQVWEQGDLRLRLTYQFEPGADADGVTCHIPIEQLNQVRDVGFDWLVPGLREELAIALVRALPKATRKHFVPAPDRARAALVEADPAGGRLVDELARGLYIATGHRVPPGDWNLDAVPDHLRMTFRIDGPGASADAGGGRPRGRGRGRGRGAGRRTLAEGKDLAALQQQLAVSMATTMATAAADAGLERSGLTDWNLGESGELPATFERRRGDRVVQGFPALVDEGGSVAVKVLATPALQEAATRAGVRRLLLLNTTVPWKRILGLMTNAQKLALGNNPHGSVQKLLDDILAAAVDQIVAEQTSAGPSGLRTRDDYEATLAAVKQRIVPTVLDLVEQVQPTLDRALAVRLGLDALTSPAAAPLKADLRAQLDGLIHDGFVAQTGAAQLRHLPRYLAAMLERLDKAPQDLGRDAQRRETVAGVQDEFDKLVAQLPADERGAPDVAALRWMIEELRVSLFAQRLGTAHPVSPKRIFTAMDRVEDAHHSLSVGTGGNIDVTGRR</sequence>
<evidence type="ECO:0000259" key="6">
    <source>
        <dbReference type="PROSITE" id="PS51192"/>
    </source>
</evidence>
<dbReference type="GO" id="GO:0016787">
    <property type="term" value="F:hydrolase activity"/>
    <property type="evidence" value="ECO:0007669"/>
    <property type="project" value="UniProtKB-KW"/>
</dbReference>
<dbReference type="Pfam" id="PF21010">
    <property type="entry name" value="HA2_C"/>
    <property type="match status" value="1"/>
</dbReference>
<dbReference type="Gene3D" id="1.20.120.1080">
    <property type="match status" value="1"/>
</dbReference>
<dbReference type="eggNOG" id="COG1643">
    <property type="taxonomic scope" value="Bacteria"/>
</dbReference>
<dbReference type="PANTHER" id="PTHR18934:SF99">
    <property type="entry name" value="ATP-DEPENDENT RNA HELICASE DHX37-RELATED"/>
    <property type="match status" value="1"/>
</dbReference>
<dbReference type="InterPro" id="IPR011709">
    <property type="entry name" value="DEAD-box_helicase_OB_fold"/>
</dbReference>
<dbReference type="Gene3D" id="3.40.50.300">
    <property type="entry name" value="P-loop containing nucleotide triphosphate hydrolases"/>
    <property type="match status" value="2"/>
</dbReference>
<feature type="region of interest" description="Disordered" evidence="5">
    <location>
        <begin position="958"/>
        <end position="988"/>
    </location>
</feature>
<reference evidence="8 9" key="1">
    <citation type="submission" date="2012-08" db="EMBL/GenBank/DDBJ databases">
        <title>Whole genome shotgun sequence of Kineosphaera limosa NBRC 100340.</title>
        <authorList>
            <person name="Yoshida I."/>
            <person name="Isaki S."/>
            <person name="Hosoyama A."/>
            <person name="Tsuchikane K."/>
            <person name="Katsumata H."/>
            <person name="Ando Y."/>
            <person name="Ohji S."/>
            <person name="Hamada M."/>
            <person name="Tamura T."/>
            <person name="Yamazoe A."/>
            <person name="Yamazaki S."/>
            <person name="Fujita N."/>
        </authorList>
    </citation>
    <scope>NUCLEOTIDE SEQUENCE [LARGE SCALE GENOMIC DNA]</scope>
    <source>
        <strain evidence="8 9">NBRC 100340</strain>
    </source>
</reference>
<protein>
    <submittedName>
        <fullName evidence="8">ATP-dependent RNA helicase HrpA</fullName>
    </submittedName>
</protein>
<dbReference type="PROSITE" id="PS51194">
    <property type="entry name" value="HELICASE_CTER"/>
    <property type="match status" value="1"/>
</dbReference>
<gene>
    <name evidence="8" type="primary">hrpA</name>
    <name evidence="8" type="ORF">KILIM_004_01400</name>
</gene>
<keyword evidence="3 8" id="KW-0347">Helicase</keyword>
<dbReference type="GO" id="GO:0005524">
    <property type="term" value="F:ATP binding"/>
    <property type="evidence" value="ECO:0007669"/>
    <property type="project" value="UniProtKB-KW"/>
</dbReference>
<dbReference type="InterPro" id="IPR014001">
    <property type="entry name" value="Helicase_ATP-bd"/>
</dbReference>
<dbReference type="FunFam" id="3.40.50.300:FF:000575">
    <property type="entry name" value="ATP-dependent helicase hrpA"/>
    <property type="match status" value="1"/>
</dbReference>
<evidence type="ECO:0000256" key="1">
    <source>
        <dbReference type="ARBA" id="ARBA00022741"/>
    </source>
</evidence>
<evidence type="ECO:0000256" key="5">
    <source>
        <dbReference type="SAM" id="MobiDB-lite"/>
    </source>
</evidence>
<dbReference type="Pfam" id="PF04408">
    <property type="entry name" value="WHD_HA2"/>
    <property type="match status" value="1"/>
</dbReference>
<dbReference type="InterPro" id="IPR010222">
    <property type="entry name" value="RNA_helicase_HrpA"/>
</dbReference>
<dbReference type="EMBL" id="BAHD01000004">
    <property type="protein sequence ID" value="GAB94348.1"/>
    <property type="molecule type" value="Genomic_DNA"/>
</dbReference>
<evidence type="ECO:0000313" key="9">
    <source>
        <dbReference type="Proteomes" id="UP000008366"/>
    </source>
</evidence>
<name>K6VDU2_9MICO</name>
<feature type="domain" description="Helicase C-terminal" evidence="7">
    <location>
        <begin position="238"/>
        <end position="415"/>
    </location>
</feature>
<evidence type="ECO:0000256" key="3">
    <source>
        <dbReference type="ARBA" id="ARBA00022806"/>
    </source>
</evidence>
<dbReference type="STRING" id="1184609.KILIM_004_01400"/>
<dbReference type="SUPFAM" id="SSF52540">
    <property type="entry name" value="P-loop containing nucleoside triphosphate hydrolases"/>
    <property type="match status" value="1"/>
</dbReference>
<dbReference type="Pfam" id="PF11898">
    <property type="entry name" value="DUF3418"/>
    <property type="match status" value="1"/>
</dbReference>
<dbReference type="InterPro" id="IPR007502">
    <property type="entry name" value="Helicase-assoc_dom"/>
</dbReference>